<feature type="domain" description="Checkpoint protein RAD24-like helical bundle" evidence="9">
    <location>
        <begin position="428"/>
        <end position="522"/>
    </location>
</feature>
<dbReference type="HOGENOM" id="CLU_018598_0_0_1"/>
<feature type="region of interest" description="Disordered" evidence="8">
    <location>
        <begin position="34"/>
        <end position="98"/>
    </location>
</feature>
<dbReference type="STRING" id="225164.V4CEV8"/>
<dbReference type="GO" id="GO:0000077">
    <property type="term" value="P:DNA damage checkpoint signaling"/>
    <property type="evidence" value="ECO:0007669"/>
    <property type="project" value="TreeGrafter"/>
</dbReference>
<keyword evidence="7" id="KW-0131">Cell cycle</keyword>
<dbReference type="InterPro" id="IPR057927">
    <property type="entry name" value="RAD24-like_helical"/>
</dbReference>
<dbReference type="PANTHER" id="PTHR12172">
    <property type="entry name" value="CELL CYCLE CHECKPOINT PROTEIN RAD17"/>
    <property type="match status" value="1"/>
</dbReference>
<feature type="region of interest" description="Disordered" evidence="8">
    <location>
        <begin position="651"/>
        <end position="693"/>
    </location>
</feature>
<sequence length="693" mass="78632">MADSDDDIEIIKVDKPKKTPMKWVTSTFDDFSSDFMSSQPKSQKSFTSSQNKSKTQSSSQNVSNTQPSLSQPANSRKRPRETKNSLKQIASGRQRSKFKSTMELWADIHQPKTKADLAVHKKKIEEVENWIIQSISNNKMGKMLLMTGPAGAGKTATVKVLSEELNLELQEWSNPDQNSNQQFTLSSQDYWEQSRVDIITSGSQQSQFENFLLRANKYQSLQIEEGSGGGKTISHTAGKLILLEFSVIMPHVIPLFCFQEFPNIYLRDNVLFHQLLRRYYKVGHSPLIFIVSDSSRGESKERQLFPPDLQQELYIHNISFNPVAPTMMVKVLNKIVSQQSSQVSGSPSLSIIESISMSSAGDIRSGINALQFACRTDTFDLNSTISQSKPKKSGKTSASRLKYESSKKQDGGKRTEEELGGIGARDTSCFLFHAIGKILYSKRDDPSTYTELPRLPPHLQHEERDPLLLQPEDVVEKSQISGDYFASFLHHNYVDFYTNIDDVVNASEYFSLIDTFSSQWNTKTVLENYATSLASRGVIHCNTSIARYNSPRTGVGWKPLHKSQWFNVQKQSKKNASVACSLFKGYHWEPEVLWTEILPYLNRINITLRNPAQINFLQEMGRFCRRETYIRNEKLNEHEVVDMDDSEMTSLPVSINTDQSGSDMISNSQSEVKNTPVEDDEEEVEIEEFNDSD</sequence>
<dbReference type="GO" id="GO:0003689">
    <property type="term" value="F:DNA clamp loader activity"/>
    <property type="evidence" value="ECO:0007669"/>
    <property type="project" value="TreeGrafter"/>
</dbReference>
<dbReference type="SUPFAM" id="SSF52540">
    <property type="entry name" value="P-loop containing nucleoside triphosphate hydrolases"/>
    <property type="match status" value="1"/>
</dbReference>
<feature type="compositionally biased region" description="Acidic residues" evidence="8">
    <location>
        <begin position="677"/>
        <end position="693"/>
    </location>
</feature>
<evidence type="ECO:0000256" key="2">
    <source>
        <dbReference type="ARBA" id="ARBA00006168"/>
    </source>
</evidence>
<gene>
    <name evidence="10" type="ORF">LOTGIDRAFT_157788</name>
</gene>
<keyword evidence="3" id="KW-0547">Nucleotide-binding</keyword>
<dbReference type="KEGG" id="lgi:LOTGIDRAFT_157788"/>
<dbReference type="GO" id="GO:0005634">
    <property type="term" value="C:nucleus"/>
    <property type="evidence" value="ECO:0007669"/>
    <property type="project" value="UniProtKB-SubCell"/>
</dbReference>
<evidence type="ECO:0000256" key="5">
    <source>
        <dbReference type="ARBA" id="ARBA00022840"/>
    </source>
</evidence>
<evidence type="ECO:0000313" key="11">
    <source>
        <dbReference type="Proteomes" id="UP000030746"/>
    </source>
</evidence>
<proteinExistence type="inferred from homology"/>
<keyword evidence="4" id="KW-0227">DNA damage</keyword>
<dbReference type="OrthoDB" id="10265971at2759"/>
<dbReference type="GO" id="GO:0005524">
    <property type="term" value="F:ATP binding"/>
    <property type="evidence" value="ECO:0007669"/>
    <property type="project" value="UniProtKB-KW"/>
</dbReference>
<feature type="compositionally biased region" description="Polar residues" evidence="8">
    <location>
        <begin position="651"/>
        <end position="673"/>
    </location>
</feature>
<dbReference type="PANTHER" id="PTHR12172:SF0">
    <property type="entry name" value="CELL CYCLE CHECKPOINT PROTEIN RAD17"/>
    <property type="match status" value="1"/>
</dbReference>
<dbReference type="InterPro" id="IPR004582">
    <property type="entry name" value="Checkpoint_prot_Rad17_Rad24"/>
</dbReference>
<dbReference type="Proteomes" id="UP000030746">
    <property type="component" value="Unassembled WGS sequence"/>
</dbReference>
<accession>V4CEV8</accession>
<dbReference type="OMA" id="YNCLKMA"/>
<keyword evidence="11" id="KW-1185">Reference proteome</keyword>
<dbReference type="RefSeq" id="XP_009048634.1">
    <property type="nucleotide sequence ID" value="XM_009050386.1"/>
</dbReference>
<keyword evidence="6" id="KW-0539">Nucleus</keyword>
<feature type="compositionally biased region" description="Basic and acidic residues" evidence="8">
    <location>
        <begin position="401"/>
        <end position="417"/>
    </location>
</feature>
<dbReference type="AlphaFoldDB" id="V4CEV8"/>
<organism evidence="10 11">
    <name type="scientific">Lottia gigantea</name>
    <name type="common">Giant owl limpet</name>
    <dbReference type="NCBI Taxonomy" id="225164"/>
    <lineage>
        <taxon>Eukaryota</taxon>
        <taxon>Metazoa</taxon>
        <taxon>Spiralia</taxon>
        <taxon>Lophotrochozoa</taxon>
        <taxon>Mollusca</taxon>
        <taxon>Gastropoda</taxon>
        <taxon>Patellogastropoda</taxon>
        <taxon>Lottioidea</taxon>
        <taxon>Lottiidae</taxon>
        <taxon>Lottia</taxon>
    </lineage>
</organism>
<dbReference type="GO" id="GO:0033314">
    <property type="term" value="P:mitotic DNA replication checkpoint signaling"/>
    <property type="evidence" value="ECO:0007669"/>
    <property type="project" value="TreeGrafter"/>
</dbReference>
<evidence type="ECO:0000256" key="6">
    <source>
        <dbReference type="ARBA" id="ARBA00023242"/>
    </source>
</evidence>
<keyword evidence="5" id="KW-0067">ATP-binding</keyword>
<dbReference type="GeneID" id="20237489"/>
<dbReference type="CTD" id="20237489"/>
<comment type="subcellular location">
    <subcellularLocation>
        <location evidence="1">Nucleus</location>
    </subcellularLocation>
</comment>
<dbReference type="EMBL" id="KB200701">
    <property type="protein sequence ID" value="ESP00515.1"/>
    <property type="molecule type" value="Genomic_DNA"/>
</dbReference>
<feature type="compositionally biased region" description="Low complexity" evidence="8">
    <location>
        <begin position="34"/>
        <end position="68"/>
    </location>
</feature>
<dbReference type="Pfam" id="PF03215">
    <property type="entry name" value="Rad17"/>
    <property type="match status" value="1"/>
</dbReference>
<name>V4CEV8_LOTGI</name>
<evidence type="ECO:0000313" key="10">
    <source>
        <dbReference type="EMBL" id="ESP00515.1"/>
    </source>
</evidence>
<reference evidence="10 11" key="1">
    <citation type="journal article" date="2013" name="Nature">
        <title>Insights into bilaterian evolution from three spiralian genomes.</title>
        <authorList>
            <person name="Simakov O."/>
            <person name="Marletaz F."/>
            <person name="Cho S.J."/>
            <person name="Edsinger-Gonzales E."/>
            <person name="Havlak P."/>
            <person name="Hellsten U."/>
            <person name="Kuo D.H."/>
            <person name="Larsson T."/>
            <person name="Lv J."/>
            <person name="Arendt D."/>
            <person name="Savage R."/>
            <person name="Osoegawa K."/>
            <person name="de Jong P."/>
            <person name="Grimwood J."/>
            <person name="Chapman J.A."/>
            <person name="Shapiro H."/>
            <person name="Aerts A."/>
            <person name="Otillar R.P."/>
            <person name="Terry A.Y."/>
            <person name="Boore J.L."/>
            <person name="Grigoriev I.V."/>
            <person name="Lindberg D.R."/>
            <person name="Seaver E.C."/>
            <person name="Weisblat D.A."/>
            <person name="Putnam N.H."/>
            <person name="Rokhsar D.S."/>
        </authorList>
    </citation>
    <scope>NUCLEOTIDE SEQUENCE [LARGE SCALE GENOMIC DNA]</scope>
</reference>
<dbReference type="Gene3D" id="3.40.50.300">
    <property type="entry name" value="P-loop containing nucleotide triphosphate hydrolases"/>
    <property type="match status" value="1"/>
</dbReference>
<evidence type="ECO:0000256" key="4">
    <source>
        <dbReference type="ARBA" id="ARBA00022763"/>
    </source>
</evidence>
<protein>
    <recommendedName>
        <fullName evidence="9">Checkpoint protein RAD24-like helical bundle domain-containing protein</fullName>
    </recommendedName>
</protein>
<dbReference type="InterPro" id="IPR027417">
    <property type="entry name" value="P-loop_NTPase"/>
</dbReference>
<evidence type="ECO:0000256" key="3">
    <source>
        <dbReference type="ARBA" id="ARBA00022741"/>
    </source>
</evidence>
<evidence type="ECO:0000259" key="9">
    <source>
        <dbReference type="Pfam" id="PF25812"/>
    </source>
</evidence>
<evidence type="ECO:0000256" key="8">
    <source>
        <dbReference type="SAM" id="MobiDB-lite"/>
    </source>
</evidence>
<feature type="region of interest" description="Disordered" evidence="8">
    <location>
        <begin position="383"/>
        <end position="419"/>
    </location>
</feature>
<evidence type="ECO:0000256" key="1">
    <source>
        <dbReference type="ARBA" id="ARBA00004123"/>
    </source>
</evidence>
<comment type="similarity">
    <text evidence="2">Belongs to the rad17/RAD24 family.</text>
</comment>
<evidence type="ECO:0000256" key="7">
    <source>
        <dbReference type="ARBA" id="ARBA00023306"/>
    </source>
</evidence>
<dbReference type="Pfam" id="PF25812">
    <property type="entry name" value="RAD24_helical"/>
    <property type="match status" value="1"/>
</dbReference>
<dbReference type="GO" id="GO:0003682">
    <property type="term" value="F:chromatin binding"/>
    <property type="evidence" value="ECO:0007669"/>
    <property type="project" value="TreeGrafter"/>
</dbReference>
<dbReference type="GO" id="GO:0006281">
    <property type="term" value="P:DNA repair"/>
    <property type="evidence" value="ECO:0007669"/>
    <property type="project" value="InterPro"/>
</dbReference>